<feature type="compositionally biased region" description="Basic and acidic residues" evidence="1">
    <location>
        <begin position="15"/>
        <end position="25"/>
    </location>
</feature>
<feature type="region of interest" description="Disordered" evidence="1">
    <location>
        <begin position="1"/>
        <end position="25"/>
    </location>
</feature>
<gene>
    <name evidence="2" type="ORF">BJ554DRAFT_1753</name>
</gene>
<sequence>APAPPPASPKHQHKTKGEKEVRGKKDGGRCALVRGYVAAALSSAVAAAIVAVREYWHVSEAWLSDNTRRGLRVKLEVRTEAGRIHGHCRTQRHTKRKHGGPKSALPGCVWARVSDGWPPEQRSQAHSIIRGPLGVLLAEASCGCSRVRGRVRGRVRRLWMKWMLGGPKAALPGGVRAQVSDGVGEIPVPPFSHVCVLRIENTVDRSRSLVFFPGRLATAASHDGLSAPSLGRDEMALLGFFEVSLVRVDGTFEEVVEGRTRLGEVGVNARAQGKMEDVRILAEQMRSAEVRAAVVQFTQEGALFKENNISKYLRCFEAAVCQWELTDFELVRYLRLSIHEDCHDRVAEATALCTWPEAKEVLWEVFRGQDETRMTVRRFAE</sequence>
<evidence type="ECO:0000256" key="1">
    <source>
        <dbReference type="SAM" id="MobiDB-lite"/>
    </source>
</evidence>
<feature type="non-terminal residue" evidence="2">
    <location>
        <position position="1"/>
    </location>
</feature>
<accession>A0A8H7ZRJ2</accession>
<comment type="caution">
    <text evidence="2">The sequence shown here is derived from an EMBL/GenBank/DDBJ whole genome shotgun (WGS) entry which is preliminary data.</text>
</comment>
<proteinExistence type="predicted"/>
<dbReference type="Proteomes" id="UP000673691">
    <property type="component" value="Unassembled WGS sequence"/>
</dbReference>
<organism evidence="2 3">
    <name type="scientific">Olpidium bornovanus</name>
    <dbReference type="NCBI Taxonomy" id="278681"/>
    <lineage>
        <taxon>Eukaryota</taxon>
        <taxon>Fungi</taxon>
        <taxon>Fungi incertae sedis</taxon>
        <taxon>Olpidiomycota</taxon>
        <taxon>Olpidiomycotina</taxon>
        <taxon>Olpidiomycetes</taxon>
        <taxon>Olpidiales</taxon>
        <taxon>Olpidiaceae</taxon>
        <taxon>Olpidium</taxon>
    </lineage>
</organism>
<name>A0A8H7ZRJ2_9FUNG</name>
<keyword evidence="3" id="KW-1185">Reference proteome</keyword>
<dbReference type="AlphaFoldDB" id="A0A8H7ZRJ2"/>
<reference evidence="2 3" key="1">
    <citation type="journal article" name="Sci. Rep.">
        <title>Genome-scale phylogenetic analyses confirm Olpidium as the closest living zoosporic fungus to the non-flagellated, terrestrial fungi.</title>
        <authorList>
            <person name="Chang Y."/>
            <person name="Rochon D."/>
            <person name="Sekimoto S."/>
            <person name="Wang Y."/>
            <person name="Chovatia M."/>
            <person name="Sandor L."/>
            <person name="Salamov A."/>
            <person name="Grigoriev I.V."/>
            <person name="Stajich J.E."/>
            <person name="Spatafora J.W."/>
        </authorList>
    </citation>
    <scope>NUCLEOTIDE SEQUENCE [LARGE SCALE GENOMIC DNA]</scope>
    <source>
        <strain evidence="2">S191</strain>
    </source>
</reference>
<dbReference type="EMBL" id="JAEFCI010008985">
    <property type="protein sequence ID" value="KAG5458097.1"/>
    <property type="molecule type" value="Genomic_DNA"/>
</dbReference>
<evidence type="ECO:0000313" key="3">
    <source>
        <dbReference type="Proteomes" id="UP000673691"/>
    </source>
</evidence>
<protein>
    <submittedName>
        <fullName evidence="2">Uncharacterized protein</fullName>
    </submittedName>
</protein>
<evidence type="ECO:0000313" key="2">
    <source>
        <dbReference type="EMBL" id="KAG5458097.1"/>
    </source>
</evidence>